<dbReference type="RefSeq" id="WP_130598613.1">
    <property type="nucleotide sequence ID" value="NZ_CP034759.1"/>
</dbReference>
<dbReference type="GO" id="GO:0052621">
    <property type="term" value="F:diguanylate cyclase activity"/>
    <property type="evidence" value="ECO:0007669"/>
    <property type="project" value="UniProtKB-EC"/>
</dbReference>
<comment type="cofactor">
    <cofactor evidence="1">
        <name>Mg(2+)</name>
        <dbReference type="ChEBI" id="CHEBI:18420"/>
    </cofactor>
</comment>
<keyword evidence="4" id="KW-0472">Membrane</keyword>
<evidence type="ECO:0000256" key="3">
    <source>
        <dbReference type="ARBA" id="ARBA00034247"/>
    </source>
</evidence>
<dbReference type="OrthoDB" id="766410at2"/>
<dbReference type="InterPro" id="IPR029787">
    <property type="entry name" value="Nucleotide_cyclase"/>
</dbReference>
<dbReference type="FunFam" id="3.30.70.270:FF:000001">
    <property type="entry name" value="Diguanylate cyclase domain protein"/>
    <property type="match status" value="1"/>
</dbReference>
<evidence type="ECO:0000256" key="4">
    <source>
        <dbReference type="SAM" id="Phobius"/>
    </source>
</evidence>
<dbReference type="PROSITE" id="PS50887">
    <property type="entry name" value="GGDEF"/>
    <property type="match status" value="1"/>
</dbReference>
<proteinExistence type="predicted"/>
<dbReference type="EMBL" id="CP034759">
    <property type="protein sequence ID" value="QBG34422.1"/>
    <property type="molecule type" value="Genomic_DNA"/>
</dbReference>
<keyword evidence="4" id="KW-1133">Transmembrane helix</keyword>
<dbReference type="Pfam" id="PF00990">
    <property type="entry name" value="GGDEF"/>
    <property type="match status" value="1"/>
</dbReference>
<name>A0A4P6P4Z8_9GAMM</name>
<dbReference type="SUPFAM" id="SSF55073">
    <property type="entry name" value="Nucleotide cyclase"/>
    <property type="match status" value="1"/>
</dbReference>
<reference evidence="6 7" key="1">
    <citation type="submission" date="2018-12" db="EMBL/GenBank/DDBJ databases">
        <title>Complete genome of Litorilituus sediminis.</title>
        <authorList>
            <person name="Liu A."/>
            <person name="Rong J."/>
        </authorList>
    </citation>
    <scope>NUCLEOTIDE SEQUENCE [LARGE SCALE GENOMIC DNA]</scope>
    <source>
        <strain evidence="6 7">JCM 17549</strain>
    </source>
</reference>
<sequence>MQFSLTQRIYIFTVGCCFLFAILLASILWASQKIELAFKREKYAQQVDNHTNSLTQHIISNQLYASLHKDEAWLLLHQKLLNILERAPKLTPKQQTIQNSINSQSHSVTRLYSEIVKLAPVNSSIREHLLSRLISQLESIRADSVQLSANVQQDINQVIERQVVFILLLFLLCIAVLLYGAVKLTKVFKKSLQEVTYAFQENHSGHFQKIKLTHNTPEFNSIAQAFNAMNLKLNETMVSLEVMKKVVEERTHSLEQLSNTDPLTQVANRRALFERGHMEFSRVLRNQKQLTLVLLDCDFFKDINDEFGHLFGDKLLQHLCQTCKQTIREVDFLARYGGEEFIIILPECDEQGGIDFAKRIQQSLASHALKADDKDVYLTVSIGITEMTERHKSFEQLINDADQAMYQAKKKGRNRIEVTHSAPLH</sequence>
<dbReference type="CDD" id="cd01949">
    <property type="entry name" value="GGDEF"/>
    <property type="match status" value="1"/>
</dbReference>
<evidence type="ECO:0000256" key="2">
    <source>
        <dbReference type="ARBA" id="ARBA00012528"/>
    </source>
</evidence>
<keyword evidence="4" id="KW-0812">Transmembrane</keyword>
<dbReference type="PANTHER" id="PTHR45138">
    <property type="entry name" value="REGULATORY COMPONENTS OF SENSORY TRANSDUCTION SYSTEM"/>
    <property type="match status" value="1"/>
</dbReference>
<evidence type="ECO:0000313" key="6">
    <source>
        <dbReference type="EMBL" id="QBG34422.1"/>
    </source>
</evidence>
<dbReference type="Gene3D" id="6.10.340.10">
    <property type="match status" value="1"/>
</dbReference>
<dbReference type="InterPro" id="IPR043128">
    <property type="entry name" value="Rev_trsase/Diguanyl_cyclase"/>
</dbReference>
<dbReference type="NCBIfam" id="TIGR00254">
    <property type="entry name" value="GGDEF"/>
    <property type="match status" value="1"/>
</dbReference>
<dbReference type="Proteomes" id="UP000290244">
    <property type="component" value="Chromosome"/>
</dbReference>
<dbReference type="PANTHER" id="PTHR45138:SF9">
    <property type="entry name" value="DIGUANYLATE CYCLASE DGCM-RELATED"/>
    <property type="match status" value="1"/>
</dbReference>
<evidence type="ECO:0000259" key="5">
    <source>
        <dbReference type="PROSITE" id="PS50887"/>
    </source>
</evidence>
<dbReference type="AlphaFoldDB" id="A0A4P6P4Z8"/>
<accession>A0A4P6P4Z8</accession>
<evidence type="ECO:0000313" key="7">
    <source>
        <dbReference type="Proteomes" id="UP000290244"/>
    </source>
</evidence>
<dbReference type="InterPro" id="IPR050469">
    <property type="entry name" value="Diguanylate_Cyclase"/>
</dbReference>
<dbReference type="KEGG" id="lsd:EMK97_01050"/>
<feature type="transmembrane region" description="Helical" evidence="4">
    <location>
        <begin position="163"/>
        <end position="182"/>
    </location>
</feature>
<comment type="catalytic activity">
    <reaction evidence="3">
        <text>2 GTP = 3',3'-c-di-GMP + 2 diphosphate</text>
        <dbReference type="Rhea" id="RHEA:24898"/>
        <dbReference type="ChEBI" id="CHEBI:33019"/>
        <dbReference type="ChEBI" id="CHEBI:37565"/>
        <dbReference type="ChEBI" id="CHEBI:58805"/>
        <dbReference type="EC" id="2.7.7.65"/>
    </reaction>
</comment>
<keyword evidence="7" id="KW-1185">Reference proteome</keyword>
<feature type="domain" description="GGDEF" evidence="5">
    <location>
        <begin position="288"/>
        <end position="421"/>
    </location>
</feature>
<dbReference type="Gene3D" id="3.30.70.270">
    <property type="match status" value="1"/>
</dbReference>
<feature type="transmembrane region" description="Helical" evidence="4">
    <location>
        <begin position="9"/>
        <end position="30"/>
    </location>
</feature>
<gene>
    <name evidence="6" type="ORF">EMK97_01050</name>
</gene>
<dbReference type="SMART" id="SM00267">
    <property type="entry name" value="GGDEF"/>
    <property type="match status" value="1"/>
</dbReference>
<organism evidence="6 7">
    <name type="scientific">Litorilituus sediminis</name>
    <dbReference type="NCBI Taxonomy" id="718192"/>
    <lineage>
        <taxon>Bacteria</taxon>
        <taxon>Pseudomonadati</taxon>
        <taxon>Pseudomonadota</taxon>
        <taxon>Gammaproteobacteria</taxon>
        <taxon>Alteromonadales</taxon>
        <taxon>Colwelliaceae</taxon>
        <taxon>Litorilituus</taxon>
    </lineage>
</organism>
<dbReference type="InterPro" id="IPR000160">
    <property type="entry name" value="GGDEF_dom"/>
</dbReference>
<protein>
    <recommendedName>
        <fullName evidence="2">diguanylate cyclase</fullName>
        <ecNumber evidence="2">2.7.7.65</ecNumber>
    </recommendedName>
</protein>
<dbReference type="EC" id="2.7.7.65" evidence="2"/>
<evidence type="ECO:0000256" key="1">
    <source>
        <dbReference type="ARBA" id="ARBA00001946"/>
    </source>
</evidence>